<evidence type="ECO:0000256" key="1">
    <source>
        <dbReference type="SAM" id="Phobius"/>
    </source>
</evidence>
<feature type="transmembrane region" description="Helical" evidence="1">
    <location>
        <begin position="89"/>
        <end position="109"/>
    </location>
</feature>
<evidence type="ECO:0000313" key="2">
    <source>
        <dbReference type="EMBL" id="CAG2247938.1"/>
    </source>
</evidence>
<keyword evidence="1" id="KW-0472">Membrane</keyword>
<name>A0A8S3URA4_MYTED</name>
<dbReference type="AlphaFoldDB" id="A0A8S3URA4"/>
<dbReference type="Gene3D" id="1.20.1250.20">
    <property type="entry name" value="MFS general substrate transporter like domains"/>
    <property type="match status" value="1"/>
</dbReference>
<feature type="transmembrane region" description="Helical" evidence="1">
    <location>
        <begin position="121"/>
        <end position="139"/>
    </location>
</feature>
<keyword evidence="1" id="KW-0812">Transmembrane</keyword>
<dbReference type="InterPro" id="IPR036259">
    <property type="entry name" value="MFS_trans_sf"/>
</dbReference>
<keyword evidence="3" id="KW-1185">Reference proteome</keyword>
<dbReference type="PANTHER" id="PTHR11360:SF260">
    <property type="entry name" value="MFS DOMAIN-CONTAINING PROTEIN"/>
    <property type="match status" value="1"/>
</dbReference>
<gene>
    <name evidence="2" type="ORF">MEDL_59842</name>
</gene>
<dbReference type="OrthoDB" id="5980721at2759"/>
<comment type="caution">
    <text evidence="2">The sequence shown here is derived from an EMBL/GenBank/DDBJ whole genome shotgun (WGS) entry which is preliminary data.</text>
</comment>
<evidence type="ECO:0000313" key="3">
    <source>
        <dbReference type="Proteomes" id="UP000683360"/>
    </source>
</evidence>
<dbReference type="PANTHER" id="PTHR11360">
    <property type="entry name" value="MONOCARBOXYLATE TRANSPORTER"/>
    <property type="match status" value="1"/>
</dbReference>
<feature type="transmembrane region" description="Helical" evidence="1">
    <location>
        <begin position="274"/>
        <end position="297"/>
    </location>
</feature>
<accession>A0A8S3URA4</accession>
<feature type="transmembrane region" description="Helical" evidence="1">
    <location>
        <begin position="309"/>
        <end position="327"/>
    </location>
</feature>
<sequence>MQRFYVYPSPQWLIVLCGFLCCFLGTSIPYISGIIHLEILENFEITDVQAAWAGSIFNSMFMLSGISQSLIYTGFVISVGYYFDKGRSIAIGMVTCGCAVAMITLPPIMDQCVLSFGIHGTFRLIGAAFSQCAVFGALMRPNSVEMNRKKENITSISEESFDNQLGKGKSVVNCLSALRSVEFVLFCICTFCWNVSYNISNLYFPKYFKINGVSKLDVSYLLSATGIGNLCGRFLVGLAASDRKIGSRLLHFGQFSLIGIFTLFLPFYKNFTSQFLYMAAFGLYTGGAWILQAVIVVELVSLSNLASGYGIMMLCGGLGQLVVPLLAEVLDDSTNNNIKDIDLSKAFTLSGSLYIISAMLFALTARKPSSKSNALATTSHGDKKITSNANDLSYELEMELFIEKH</sequence>
<proteinExistence type="predicted"/>
<reference evidence="2" key="1">
    <citation type="submission" date="2021-03" db="EMBL/GenBank/DDBJ databases">
        <authorList>
            <person name="Bekaert M."/>
        </authorList>
    </citation>
    <scope>NUCLEOTIDE SEQUENCE</scope>
</reference>
<organism evidence="2 3">
    <name type="scientific">Mytilus edulis</name>
    <name type="common">Blue mussel</name>
    <dbReference type="NCBI Taxonomy" id="6550"/>
    <lineage>
        <taxon>Eukaryota</taxon>
        <taxon>Metazoa</taxon>
        <taxon>Spiralia</taxon>
        <taxon>Lophotrochozoa</taxon>
        <taxon>Mollusca</taxon>
        <taxon>Bivalvia</taxon>
        <taxon>Autobranchia</taxon>
        <taxon>Pteriomorphia</taxon>
        <taxon>Mytilida</taxon>
        <taxon>Mytiloidea</taxon>
        <taxon>Mytilidae</taxon>
        <taxon>Mytilinae</taxon>
        <taxon>Mytilus</taxon>
    </lineage>
</organism>
<dbReference type="Pfam" id="PF07690">
    <property type="entry name" value="MFS_1"/>
    <property type="match status" value="1"/>
</dbReference>
<feature type="transmembrane region" description="Helical" evidence="1">
    <location>
        <begin position="347"/>
        <end position="365"/>
    </location>
</feature>
<keyword evidence="1" id="KW-1133">Transmembrane helix</keyword>
<dbReference type="EMBL" id="CAJPWZ010002919">
    <property type="protein sequence ID" value="CAG2247938.1"/>
    <property type="molecule type" value="Genomic_DNA"/>
</dbReference>
<dbReference type="InterPro" id="IPR050327">
    <property type="entry name" value="Proton-linked_MCT"/>
</dbReference>
<feature type="transmembrane region" description="Helical" evidence="1">
    <location>
        <begin position="183"/>
        <end position="200"/>
    </location>
</feature>
<dbReference type="Proteomes" id="UP000683360">
    <property type="component" value="Unassembled WGS sequence"/>
</dbReference>
<feature type="transmembrane region" description="Helical" evidence="1">
    <location>
        <begin position="56"/>
        <end position="82"/>
    </location>
</feature>
<feature type="transmembrane region" description="Helical" evidence="1">
    <location>
        <begin position="249"/>
        <end position="268"/>
    </location>
</feature>
<dbReference type="GO" id="GO:0008028">
    <property type="term" value="F:monocarboxylic acid transmembrane transporter activity"/>
    <property type="evidence" value="ECO:0007669"/>
    <property type="project" value="TreeGrafter"/>
</dbReference>
<protein>
    <submittedName>
        <fullName evidence="2">SLC16A12</fullName>
    </submittedName>
</protein>
<dbReference type="SUPFAM" id="SSF103473">
    <property type="entry name" value="MFS general substrate transporter"/>
    <property type="match status" value="1"/>
</dbReference>
<feature type="transmembrane region" description="Helical" evidence="1">
    <location>
        <begin position="12"/>
        <end position="36"/>
    </location>
</feature>
<feature type="transmembrane region" description="Helical" evidence="1">
    <location>
        <begin position="220"/>
        <end position="240"/>
    </location>
</feature>
<dbReference type="InterPro" id="IPR011701">
    <property type="entry name" value="MFS"/>
</dbReference>